<evidence type="ECO:0000313" key="1">
    <source>
        <dbReference type="EMBL" id="KAH9415531.1"/>
    </source>
</evidence>
<reference evidence="1 2" key="2">
    <citation type="journal article" date="2022" name="Mol. Biol. Evol.">
        <title>Comparative Genomics Reveals Insights into the Divergent Evolution of Astigmatic Mites and Household Pest Adaptations.</title>
        <authorList>
            <person name="Xiong Q."/>
            <person name="Wan A.T."/>
            <person name="Liu X."/>
            <person name="Fung C.S."/>
            <person name="Xiao X."/>
            <person name="Malainual N."/>
            <person name="Hou J."/>
            <person name="Wang L."/>
            <person name="Wang M."/>
            <person name="Yang K.Y."/>
            <person name="Cui Y."/>
            <person name="Leung E.L."/>
            <person name="Nong W."/>
            <person name="Shin S.K."/>
            <person name="Au S.W."/>
            <person name="Jeong K.Y."/>
            <person name="Chew F.T."/>
            <person name="Hui J.H."/>
            <person name="Leung T.F."/>
            <person name="Tungtrongchitr A."/>
            <person name="Zhong N."/>
            <person name="Liu Z."/>
            <person name="Tsui S.K."/>
        </authorList>
    </citation>
    <scope>NUCLEOTIDE SEQUENCE [LARGE SCALE GENOMIC DNA]</scope>
    <source>
        <strain evidence="1">Derp</strain>
    </source>
</reference>
<comment type="caution">
    <text evidence="1">The sequence shown here is derived from an EMBL/GenBank/DDBJ whole genome shotgun (WGS) entry which is preliminary data.</text>
</comment>
<proteinExistence type="predicted"/>
<name>A0ABQ8IYZ6_DERPT</name>
<keyword evidence="2" id="KW-1185">Reference proteome</keyword>
<dbReference type="EMBL" id="NJHN03000095">
    <property type="protein sequence ID" value="KAH9415531.1"/>
    <property type="molecule type" value="Genomic_DNA"/>
</dbReference>
<evidence type="ECO:0000313" key="2">
    <source>
        <dbReference type="Proteomes" id="UP000887458"/>
    </source>
</evidence>
<sequence>MCDGDDEIRQQGLLFDQTVFVNSKGQIRNETKINMNEITDNHWFELKNVYNCMGGLSITEILPLIGHDRDNLYRFMENNDRIILPRSKSNNMTDIDDNFEDELKKMSRPPGAYLVSDGDQLYGVTIVNDQNENIKFGPVTMIVPNKNGQNVIVIKSGIKNDEHNNIMLQNFQLQTTEEMNLDQIILNEQNENVNIGIVSIDGFLLITQTHFNSTEFVLLLNGGYIVTYNAQIEWIRANIDQTIIMDVNQEQIANVKCTKIGQNEVFVCFNGALVYDDENHDHFDHGDNSNNDNQNQTTIMKLIGTNNAIVDYYAFKKCILSLSGQHRTSAS</sequence>
<reference evidence="1 2" key="1">
    <citation type="journal article" date="2018" name="J. Allergy Clin. Immunol.">
        <title>High-quality assembly of Dermatophagoides pteronyssinus genome and transcriptome reveals a wide range of novel allergens.</title>
        <authorList>
            <person name="Liu X.Y."/>
            <person name="Yang K.Y."/>
            <person name="Wang M.Q."/>
            <person name="Kwok J.S."/>
            <person name="Zeng X."/>
            <person name="Yang Z."/>
            <person name="Xiao X.J."/>
            <person name="Lau C.P."/>
            <person name="Li Y."/>
            <person name="Huang Z.M."/>
            <person name="Ba J.G."/>
            <person name="Yim A.K."/>
            <person name="Ouyang C.Y."/>
            <person name="Ngai S.M."/>
            <person name="Chan T.F."/>
            <person name="Leung E.L."/>
            <person name="Liu L."/>
            <person name="Liu Z.G."/>
            <person name="Tsui S.K."/>
        </authorList>
    </citation>
    <scope>NUCLEOTIDE SEQUENCE [LARGE SCALE GENOMIC DNA]</scope>
    <source>
        <strain evidence="1">Derp</strain>
    </source>
</reference>
<accession>A0ABQ8IYZ6</accession>
<gene>
    <name evidence="1" type="ORF">DERP_000016</name>
</gene>
<protein>
    <submittedName>
        <fullName evidence="1">Uncharacterized protein</fullName>
    </submittedName>
</protein>
<organism evidence="1 2">
    <name type="scientific">Dermatophagoides pteronyssinus</name>
    <name type="common">European house dust mite</name>
    <dbReference type="NCBI Taxonomy" id="6956"/>
    <lineage>
        <taxon>Eukaryota</taxon>
        <taxon>Metazoa</taxon>
        <taxon>Ecdysozoa</taxon>
        <taxon>Arthropoda</taxon>
        <taxon>Chelicerata</taxon>
        <taxon>Arachnida</taxon>
        <taxon>Acari</taxon>
        <taxon>Acariformes</taxon>
        <taxon>Sarcoptiformes</taxon>
        <taxon>Astigmata</taxon>
        <taxon>Psoroptidia</taxon>
        <taxon>Analgoidea</taxon>
        <taxon>Pyroglyphidae</taxon>
        <taxon>Dermatophagoidinae</taxon>
        <taxon>Dermatophagoides</taxon>
    </lineage>
</organism>
<dbReference type="Proteomes" id="UP000887458">
    <property type="component" value="Unassembled WGS sequence"/>
</dbReference>